<dbReference type="InterPro" id="IPR051681">
    <property type="entry name" value="Ser/Thr_Kinases-Pseudokinases"/>
</dbReference>
<feature type="compositionally biased region" description="Pro residues" evidence="1">
    <location>
        <begin position="614"/>
        <end position="629"/>
    </location>
</feature>
<dbReference type="eggNOG" id="KOG0192">
    <property type="taxonomic scope" value="Eukaryota"/>
</dbReference>
<feature type="compositionally biased region" description="Low complexity" evidence="1">
    <location>
        <begin position="469"/>
        <end position="486"/>
    </location>
</feature>
<dbReference type="EMBL" id="FN649760">
    <property type="protein sequence ID" value="CBJ31012.1"/>
    <property type="molecule type" value="Genomic_DNA"/>
</dbReference>
<organism evidence="3 4">
    <name type="scientific">Ectocarpus siliculosus</name>
    <name type="common">Brown alga</name>
    <name type="synonym">Conferva siliculosa</name>
    <dbReference type="NCBI Taxonomy" id="2880"/>
    <lineage>
        <taxon>Eukaryota</taxon>
        <taxon>Sar</taxon>
        <taxon>Stramenopiles</taxon>
        <taxon>Ochrophyta</taxon>
        <taxon>PX clade</taxon>
        <taxon>Phaeophyceae</taxon>
        <taxon>Ectocarpales</taxon>
        <taxon>Ectocarpaceae</taxon>
        <taxon>Ectocarpus</taxon>
    </lineage>
</organism>
<dbReference type="Gene3D" id="3.30.200.20">
    <property type="entry name" value="Phosphorylase Kinase, domain 1"/>
    <property type="match status" value="1"/>
</dbReference>
<keyword evidence="3" id="KW-0418">Kinase</keyword>
<feature type="compositionally biased region" description="Basic and acidic residues" evidence="1">
    <location>
        <begin position="443"/>
        <end position="464"/>
    </location>
</feature>
<name>D7FS71_ECTSI</name>
<gene>
    <name evidence="3" type="ORF">Esi_0228_0032</name>
</gene>
<proteinExistence type="predicted"/>
<dbReference type="SUPFAM" id="SSF56112">
    <property type="entry name" value="Protein kinase-like (PK-like)"/>
    <property type="match status" value="1"/>
</dbReference>
<feature type="compositionally biased region" description="Basic and acidic residues" evidence="1">
    <location>
        <begin position="539"/>
        <end position="550"/>
    </location>
</feature>
<evidence type="ECO:0000256" key="1">
    <source>
        <dbReference type="SAM" id="MobiDB-lite"/>
    </source>
</evidence>
<dbReference type="GO" id="GO:0005524">
    <property type="term" value="F:ATP binding"/>
    <property type="evidence" value="ECO:0007669"/>
    <property type="project" value="InterPro"/>
</dbReference>
<dbReference type="STRING" id="2880.D7FS71"/>
<dbReference type="InParanoid" id="D7FS71"/>
<feature type="compositionally biased region" description="Low complexity" evidence="1">
    <location>
        <begin position="742"/>
        <end position="752"/>
    </location>
</feature>
<dbReference type="PROSITE" id="PS50011">
    <property type="entry name" value="PROTEIN_KINASE_DOM"/>
    <property type="match status" value="1"/>
</dbReference>
<feature type="compositionally biased region" description="Low complexity" evidence="1">
    <location>
        <begin position="498"/>
        <end position="519"/>
    </location>
</feature>
<dbReference type="Gene3D" id="1.10.510.10">
    <property type="entry name" value="Transferase(Phosphotransferase) domain 1"/>
    <property type="match status" value="1"/>
</dbReference>
<feature type="compositionally biased region" description="Basic and acidic residues" evidence="1">
    <location>
        <begin position="323"/>
        <end position="332"/>
    </location>
</feature>
<dbReference type="Pfam" id="PF07714">
    <property type="entry name" value="PK_Tyr_Ser-Thr"/>
    <property type="match status" value="1"/>
</dbReference>
<protein>
    <submittedName>
        <fullName evidence="3">Possible kinase</fullName>
    </submittedName>
</protein>
<dbReference type="InterPro" id="IPR001245">
    <property type="entry name" value="Ser-Thr/Tyr_kinase_cat_dom"/>
</dbReference>
<feature type="region of interest" description="Disordered" evidence="1">
    <location>
        <begin position="804"/>
        <end position="832"/>
    </location>
</feature>
<feature type="compositionally biased region" description="Gly residues" evidence="1">
    <location>
        <begin position="143"/>
        <end position="167"/>
    </location>
</feature>
<dbReference type="InterPro" id="IPR000719">
    <property type="entry name" value="Prot_kinase_dom"/>
</dbReference>
<feature type="compositionally biased region" description="Low complexity" evidence="1">
    <location>
        <begin position="883"/>
        <end position="894"/>
    </location>
</feature>
<dbReference type="InterPro" id="IPR011009">
    <property type="entry name" value="Kinase-like_dom_sf"/>
</dbReference>
<keyword evidence="3" id="KW-0808">Transferase</keyword>
<evidence type="ECO:0000313" key="3">
    <source>
        <dbReference type="EMBL" id="CBJ31012.1"/>
    </source>
</evidence>
<dbReference type="GO" id="GO:0004674">
    <property type="term" value="F:protein serine/threonine kinase activity"/>
    <property type="evidence" value="ECO:0007669"/>
    <property type="project" value="TreeGrafter"/>
</dbReference>
<dbReference type="Proteomes" id="UP000002630">
    <property type="component" value="Unassembled WGS sequence"/>
</dbReference>
<feature type="compositionally biased region" description="Pro residues" evidence="1">
    <location>
        <begin position="680"/>
        <end position="690"/>
    </location>
</feature>
<dbReference type="PANTHER" id="PTHR44329">
    <property type="entry name" value="SERINE/THREONINE-PROTEIN KINASE TNNI3K-RELATED"/>
    <property type="match status" value="1"/>
</dbReference>
<feature type="region of interest" description="Disordered" evidence="1">
    <location>
        <begin position="315"/>
        <end position="335"/>
    </location>
</feature>
<keyword evidence="4" id="KW-1185">Reference proteome</keyword>
<feature type="compositionally biased region" description="Low complexity" evidence="1">
    <location>
        <begin position="584"/>
        <end position="613"/>
    </location>
</feature>
<accession>D7FS71</accession>
<evidence type="ECO:0000259" key="2">
    <source>
        <dbReference type="PROSITE" id="PS50011"/>
    </source>
</evidence>
<feature type="region of interest" description="Disordered" evidence="1">
    <location>
        <begin position="253"/>
        <end position="302"/>
    </location>
</feature>
<dbReference type="OrthoDB" id="98077at2759"/>
<feature type="region of interest" description="Disordered" evidence="1">
    <location>
        <begin position="354"/>
        <end position="752"/>
    </location>
</feature>
<feature type="region of interest" description="Disordered" evidence="1">
    <location>
        <begin position="141"/>
        <end position="184"/>
    </location>
</feature>
<feature type="region of interest" description="Disordered" evidence="1">
    <location>
        <begin position="858"/>
        <end position="908"/>
    </location>
</feature>
<feature type="compositionally biased region" description="Low complexity" evidence="1">
    <location>
        <begin position="551"/>
        <end position="568"/>
    </location>
</feature>
<reference evidence="3 4" key="1">
    <citation type="journal article" date="2010" name="Nature">
        <title>The Ectocarpus genome and the independent evolution of multicellularity in brown algae.</title>
        <authorList>
            <person name="Cock J.M."/>
            <person name="Sterck L."/>
            <person name="Rouze P."/>
            <person name="Scornet D."/>
            <person name="Allen A.E."/>
            <person name="Amoutzias G."/>
            <person name="Anthouard V."/>
            <person name="Artiguenave F."/>
            <person name="Aury J.M."/>
            <person name="Badger J.H."/>
            <person name="Beszteri B."/>
            <person name="Billiau K."/>
            <person name="Bonnet E."/>
            <person name="Bothwell J.H."/>
            <person name="Bowler C."/>
            <person name="Boyen C."/>
            <person name="Brownlee C."/>
            <person name="Carrano C.J."/>
            <person name="Charrier B."/>
            <person name="Cho G.Y."/>
            <person name="Coelho S.M."/>
            <person name="Collen J."/>
            <person name="Corre E."/>
            <person name="Da Silva C."/>
            <person name="Delage L."/>
            <person name="Delaroque N."/>
            <person name="Dittami S.M."/>
            <person name="Doulbeau S."/>
            <person name="Elias M."/>
            <person name="Farnham G."/>
            <person name="Gachon C.M."/>
            <person name="Gschloessl B."/>
            <person name="Heesch S."/>
            <person name="Jabbari K."/>
            <person name="Jubin C."/>
            <person name="Kawai H."/>
            <person name="Kimura K."/>
            <person name="Kloareg B."/>
            <person name="Kupper F.C."/>
            <person name="Lang D."/>
            <person name="Le Bail A."/>
            <person name="Leblanc C."/>
            <person name="Lerouge P."/>
            <person name="Lohr M."/>
            <person name="Lopez P.J."/>
            <person name="Martens C."/>
            <person name="Maumus F."/>
            <person name="Michel G."/>
            <person name="Miranda-Saavedra D."/>
            <person name="Morales J."/>
            <person name="Moreau H."/>
            <person name="Motomura T."/>
            <person name="Nagasato C."/>
            <person name="Napoli C.A."/>
            <person name="Nelson D.R."/>
            <person name="Nyvall-Collen P."/>
            <person name="Peters A.F."/>
            <person name="Pommier C."/>
            <person name="Potin P."/>
            <person name="Poulain J."/>
            <person name="Quesneville H."/>
            <person name="Read B."/>
            <person name="Rensing S.A."/>
            <person name="Ritter A."/>
            <person name="Rousvoal S."/>
            <person name="Samanta M."/>
            <person name="Samson G."/>
            <person name="Schroeder D.C."/>
            <person name="Segurens B."/>
            <person name="Strittmatter M."/>
            <person name="Tonon T."/>
            <person name="Tregear J.W."/>
            <person name="Valentin K."/>
            <person name="von Dassow P."/>
            <person name="Yamagishi T."/>
            <person name="Van de Peer Y."/>
            <person name="Wincker P."/>
        </authorList>
    </citation>
    <scope>NUCLEOTIDE SEQUENCE [LARGE SCALE GENOMIC DNA]</scope>
    <source>
        <strain evidence="4">Ec32 / CCAP1310/4</strain>
    </source>
</reference>
<sequence length="1419" mass="149129">MPAIIFINKVRVENLPPAAQGTPGLFRVKFRAGTEGRSPAETVPKPANPDGSVEWLETLDITVHDTSFPLIAVVQQTNYLGGWSLVPDGRFEGAAVSELPNEWRHASSIPTAPTFYAQLSVHVEGGTQRDTRLPPFAGMDKPAGGGGFRGGPVGGGGGRGGRGGWGGRSDFYPGGGRGRRGGRRGAAGGFAYPAGDGGSGWGGWVGHAPPSQMATAGGSFSGLSASSGSIGYGSAAGSPGVYGDARVGDGAAASGAPIDRTPSWGASSAGSGMPTAIAEPAFPFEPAPPGARGRHSSMTVPSAPRVPVSLRRHQSAGFVQRESSTHSSRDGSWRFSLGAADMPSVGEAPVVRGASLDGSESERFPPAADGRLRSPVGSYAPSGLRSPVGTHVPSPLLDMSRELEEEEEEEGRAPGAGQQQQVKREEGFRAAYKRPSSDGGSWAKERRETEERMEEVKTERRSGEDVEPYAEATAAAPPVVASTIPVSRKRMFSFAKLRGSSSGSRGSSAAASSSTSESELQPSRRRLAAVPSTASAPLAEEKEEGREEGKGAPSGAKKALGKLAAAGKISLRKKKNKSMREVRAPAMRGAAAPAPLLRPQFVAAPPAGAAPSGAAPPPPPPPLPVPLPRGPGGRVYGTRTATLTTGAVRPARGRGTSGPRSPPARSSVDSSRTRGESTLAPPPPLTPPPTYSDALRLRGSLPPTEFIRPPPEAPELREPEWMSSNSQPLEGAPRLPDRRGAVAEAEAAASARRMDAALAAVGELTRRRDSPAREHSRSIGGYRSFAAAGSDTEVAYDTGRALGTEMAPRGSYSPTERAEVRSMEDGDEDDSFPSAYSAMPQDSLEVRNGGRPVYPVVRPRGHLGPSEAIPGDGRSAPRLLAQSTTASSRSTTASVMNGDTPVDHSTRGVMPPGGDPVVSSWFAPPPRDPVIFSCFAPSAVTPGIAFDLTVKAFLRAAREAAVREAMAEGAAEAGRPGGMMVSKGTRMTVELNLPEHSFKMLQPVDSSNGPASVERLSVSDFTWAGETTGATFRAACIPGTPPGRVQCGAKIIEGRRVTHLSFGIEVAELGATPRALLCDSNGELDTVMEEVKDNVAEVPFDELEFVKELGQGVQGKTSHCRWRGNDVAVKSLASHPSFFPSIAQTRSGLEHEATILSLIGHHPNIVQFFGLSRRDGACGDEEIHVVTKLEEGGSMEGVLGVRAGRANGWHSPVSNGGIGGIGNGNGNGWNGRGAEFDGSTREVWAWDIARGLANSHAAGVLHNDIASRNALLSRAGIGGRGLLCDFGISRFLQEKGVAKAFLIDPEDHDDVWPIRQMPRESLTHPFPLTAESDAWMYGMFLYEVFEGEQPWAGLEKSEVKRLILEGRPAPKAPEMLRQRGDRLVKLYESCLSDDSTKRPNLERILDQFSPALSPSDWMA</sequence>
<evidence type="ECO:0000313" key="4">
    <source>
        <dbReference type="Proteomes" id="UP000002630"/>
    </source>
</evidence>
<feature type="domain" description="Protein kinase" evidence="2">
    <location>
        <begin position="1103"/>
        <end position="1412"/>
    </location>
</feature>